<dbReference type="EMBL" id="BLLF01003970">
    <property type="protein sequence ID" value="GFH28634.1"/>
    <property type="molecule type" value="Genomic_DNA"/>
</dbReference>
<dbReference type="Proteomes" id="UP000485058">
    <property type="component" value="Unassembled WGS sequence"/>
</dbReference>
<accession>A0A6A0A8Y4</accession>
<keyword evidence="2" id="KW-1185">Reference proteome</keyword>
<reference evidence="1 2" key="1">
    <citation type="submission" date="2020-02" db="EMBL/GenBank/DDBJ databases">
        <title>Draft genome sequence of Haematococcus lacustris strain NIES-144.</title>
        <authorList>
            <person name="Morimoto D."/>
            <person name="Nakagawa S."/>
            <person name="Yoshida T."/>
            <person name="Sawayama S."/>
        </authorList>
    </citation>
    <scope>NUCLEOTIDE SEQUENCE [LARGE SCALE GENOMIC DNA]</scope>
    <source>
        <strain evidence="1 2">NIES-144</strain>
    </source>
</reference>
<proteinExistence type="predicted"/>
<feature type="non-terminal residue" evidence="1">
    <location>
        <position position="1"/>
    </location>
</feature>
<sequence>MVAWAYGAMRMQASRLQLALAARARVVVARGGQLGLQTCVMLLWGAARQATREQELLLQAPHRFKLADIATIMWAMTSLRHRSDAVADSVTRHVLRHLAAPVAGRDGATPSSDTAEDPHALLPHLHQAGDAEHLASLVHSMAALSYYDPVLFKVAAAVIEPDLDLLDTEQLVQLIWAYAVTITDAATYAEPDENPRQLHDRCAVGGSGQSEVGAHCRLLRAAAEMLAASAPSVTYGLTPAEVFALLLAEVLALGTPGQPGGPGARMGAGQRRHMANLAKSLAGEGWQVSNVERGWGAEDPMAGLLTSSGAWCGAVKGGVKLAVLLQGAEHVTSTRPRQLMAEHQ</sequence>
<dbReference type="AlphaFoldDB" id="A0A6A0A8Y4"/>
<evidence type="ECO:0000313" key="1">
    <source>
        <dbReference type="EMBL" id="GFH28634.1"/>
    </source>
</evidence>
<protein>
    <submittedName>
        <fullName evidence="1">Uncharacterized protein</fullName>
    </submittedName>
</protein>
<name>A0A6A0A8Y4_HAELA</name>
<gene>
    <name evidence="1" type="ORF">HaLaN_27160</name>
</gene>
<organism evidence="1 2">
    <name type="scientific">Haematococcus lacustris</name>
    <name type="common">Green alga</name>
    <name type="synonym">Haematococcus pluvialis</name>
    <dbReference type="NCBI Taxonomy" id="44745"/>
    <lineage>
        <taxon>Eukaryota</taxon>
        <taxon>Viridiplantae</taxon>
        <taxon>Chlorophyta</taxon>
        <taxon>core chlorophytes</taxon>
        <taxon>Chlorophyceae</taxon>
        <taxon>CS clade</taxon>
        <taxon>Chlamydomonadales</taxon>
        <taxon>Haematococcaceae</taxon>
        <taxon>Haematococcus</taxon>
    </lineage>
</organism>
<feature type="non-terminal residue" evidence="1">
    <location>
        <position position="344"/>
    </location>
</feature>
<evidence type="ECO:0000313" key="2">
    <source>
        <dbReference type="Proteomes" id="UP000485058"/>
    </source>
</evidence>
<comment type="caution">
    <text evidence="1">The sequence shown here is derived from an EMBL/GenBank/DDBJ whole genome shotgun (WGS) entry which is preliminary data.</text>
</comment>